<dbReference type="PANTHER" id="PTHR35277">
    <property type="entry name" value="OS09G0363700 PROTEIN"/>
    <property type="match status" value="1"/>
</dbReference>
<evidence type="ECO:0000313" key="3">
    <source>
        <dbReference type="Proteomes" id="UP000019116"/>
    </source>
</evidence>
<evidence type="ECO:0000256" key="1">
    <source>
        <dbReference type="SAM" id="MobiDB-lite"/>
    </source>
</evidence>
<dbReference type="EnsemblPlants" id="TraesCS5B02G190600.1">
    <property type="protein sequence ID" value="TraesCS5B02G190600.1"/>
    <property type="gene ID" value="TraesCS5B02G190600"/>
</dbReference>
<dbReference type="Gramene" id="TraesWEE_scaffold_097344_01G000300.1">
    <property type="protein sequence ID" value="TraesWEE_scaffold_097344_01G000300.1"/>
    <property type="gene ID" value="TraesWEE_scaffold_097344_01G000300"/>
</dbReference>
<reference evidence="2" key="1">
    <citation type="submission" date="2018-08" db="EMBL/GenBank/DDBJ databases">
        <authorList>
            <person name="Rossello M."/>
        </authorList>
    </citation>
    <scope>NUCLEOTIDE SEQUENCE [LARGE SCALE GENOMIC DNA]</scope>
    <source>
        <strain evidence="2">cv. Chinese Spring</strain>
    </source>
</reference>
<dbReference type="AlphaFoldDB" id="A0A3B6LLK0"/>
<organism evidence="2">
    <name type="scientific">Triticum aestivum</name>
    <name type="common">Wheat</name>
    <dbReference type="NCBI Taxonomy" id="4565"/>
    <lineage>
        <taxon>Eukaryota</taxon>
        <taxon>Viridiplantae</taxon>
        <taxon>Streptophyta</taxon>
        <taxon>Embryophyta</taxon>
        <taxon>Tracheophyta</taxon>
        <taxon>Spermatophyta</taxon>
        <taxon>Magnoliopsida</taxon>
        <taxon>Liliopsida</taxon>
        <taxon>Poales</taxon>
        <taxon>Poaceae</taxon>
        <taxon>BOP clade</taxon>
        <taxon>Pooideae</taxon>
        <taxon>Triticodae</taxon>
        <taxon>Triticeae</taxon>
        <taxon>Triticinae</taxon>
        <taxon>Triticum</taxon>
    </lineage>
</organism>
<name>A0A3B6LLK0_WHEAT</name>
<feature type="region of interest" description="Disordered" evidence="1">
    <location>
        <begin position="27"/>
        <end position="98"/>
    </location>
</feature>
<reference evidence="2" key="2">
    <citation type="submission" date="2018-10" db="UniProtKB">
        <authorList>
            <consortium name="EnsemblPlants"/>
        </authorList>
    </citation>
    <scope>IDENTIFICATION</scope>
</reference>
<protein>
    <submittedName>
        <fullName evidence="2">Uncharacterized protein</fullName>
    </submittedName>
</protein>
<dbReference type="GeneID" id="123111796"/>
<dbReference type="Gramene" id="TraesCAD_scaffold_060921_01G000300.1">
    <property type="protein sequence ID" value="TraesCAD_scaffold_060921_01G000300.1"/>
    <property type="gene ID" value="TraesCAD_scaffold_060921_01G000300"/>
</dbReference>
<dbReference type="PANTHER" id="PTHR35277:SF10">
    <property type="entry name" value="OS09G0363700 PROTEIN"/>
    <property type="match status" value="1"/>
</dbReference>
<dbReference type="STRING" id="4565.A0A3B6LLK0"/>
<dbReference type="OMA" id="VQAIHPK"/>
<keyword evidence="3" id="KW-1185">Reference proteome</keyword>
<feature type="compositionally biased region" description="Basic and acidic residues" evidence="1">
    <location>
        <begin position="88"/>
        <end position="98"/>
    </location>
</feature>
<dbReference type="OrthoDB" id="1932113at2759"/>
<dbReference type="Gramene" id="TraesCLE_scaffold_065066_01G000300.1">
    <property type="protein sequence ID" value="TraesCLE_scaffold_065066_01G000300.1"/>
    <property type="gene ID" value="TraesCLE_scaffold_065066_01G000300"/>
</dbReference>
<evidence type="ECO:0000313" key="2">
    <source>
        <dbReference type="EnsemblPlants" id="TraesCS5B02G190600.1"/>
    </source>
</evidence>
<gene>
    <name evidence="2" type="primary">LOC123111796</name>
</gene>
<feature type="region of interest" description="Disordered" evidence="1">
    <location>
        <begin position="115"/>
        <end position="172"/>
    </location>
</feature>
<feature type="compositionally biased region" description="Basic and acidic residues" evidence="1">
    <location>
        <begin position="38"/>
        <end position="48"/>
    </location>
</feature>
<dbReference type="PaxDb" id="4565-Traes_5BL_1C007C1C9.1"/>
<sequence>MGFQPGPRNNSVSFFSHFSSCPIVSSPNCQSPNLSCSRRPEHAGDRIRRAGSPETTDPHRVVVRIMNKGSIHKKETHGTSDDISENTPVEKVRGPNLFERTKEEIEALVAAVHDKMEHHSSPRGKEGELHKDSKEHSKADMHKKTHENETHGTSNDISEDTPVSKVKGPGVFERAKEEIEAIVEAIHPKKESDK</sequence>
<feature type="compositionally biased region" description="Basic and acidic residues" evidence="1">
    <location>
        <begin position="115"/>
        <end position="150"/>
    </location>
</feature>
<proteinExistence type="predicted"/>
<dbReference type="RefSeq" id="XP_044388615.1">
    <property type="nucleotide sequence ID" value="XM_044532680.1"/>
</dbReference>
<dbReference type="Gramene" id="TraesCS5B02G190600.1">
    <property type="protein sequence ID" value="TraesCS5B02G190600.1"/>
    <property type="gene ID" value="TraesCS5B02G190600"/>
</dbReference>
<accession>A0A3B6LLK0</accession>
<feature type="compositionally biased region" description="Polar residues" evidence="1">
    <location>
        <begin position="27"/>
        <end position="36"/>
    </location>
</feature>
<dbReference type="Gramene" id="TraesCS5B03G0506900.1">
    <property type="protein sequence ID" value="TraesCS5B03G0506900.1.CDS"/>
    <property type="gene ID" value="TraesCS5B03G0506900"/>
</dbReference>
<dbReference type="Gramene" id="TraesROB_scaffold_044334_01G000300.1">
    <property type="protein sequence ID" value="TraesROB_scaffold_044334_01G000300.1"/>
    <property type="gene ID" value="TraesROB_scaffold_044334_01G000300"/>
</dbReference>
<dbReference type="Proteomes" id="UP000019116">
    <property type="component" value="Chromosome 5B"/>
</dbReference>